<dbReference type="SUPFAM" id="SSF51735">
    <property type="entry name" value="NAD(P)-binding Rossmann-fold domains"/>
    <property type="match status" value="1"/>
</dbReference>
<protein>
    <submittedName>
        <fullName evidence="1">Uncharacterized protein</fullName>
    </submittedName>
</protein>
<proteinExistence type="predicted"/>
<dbReference type="Gene3D" id="3.40.50.720">
    <property type="entry name" value="NAD(P)-binding Rossmann-like Domain"/>
    <property type="match status" value="1"/>
</dbReference>
<feature type="non-terminal residue" evidence="1">
    <location>
        <position position="1"/>
    </location>
</feature>
<dbReference type="EMBL" id="JBHTMX010000432">
    <property type="protein sequence ID" value="MFD1333931.1"/>
    <property type="molecule type" value="Genomic_DNA"/>
</dbReference>
<comment type="caution">
    <text evidence="1">The sequence shown here is derived from an EMBL/GenBank/DDBJ whole genome shotgun (WGS) entry which is preliminary data.</text>
</comment>
<dbReference type="InterPro" id="IPR036291">
    <property type="entry name" value="NAD(P)-bd_dom_sf"/>
</dbReference>
<dbReference type="Proteomes" id="UP001597171">
    <property type="component" value="Unassembled WGS sequence"/>
</dbReference>
<evidence type="ECO:0000313" key="2">
    <source>
        <dbReference type="Proteomes" id="UP001597171"/>
    </source>
</evidence>
<accession>A0ABW3ZCI8</accession>
<sequence>LLLAESDAAATLAADLTAAGADEVITVARGATYAAPKAGAATVRPTEKADLLRLIGETAASGLAGVVYGWPLEGHDGDVLGRDLTVGLLHLVQSLGETGTATRVVVLTTNAQSAPDDALDVTPGQASLLGLVRVAVNEHADIAFRAIDVADGALDGVVDAILSDDAEDEVALRDGRLYVHRLERRAIADLDAGRPARDSGDAAARPRR</sequence>
<reference evidence="2" key="1">
    <citation type="journal article" date="2019" name="Int. J. Syst. Evol. Microbiol.">
        <title>The Global Catalogue of Microorganisms (GCM) 10K type strain sequencing project: providing services to taxonomists for standard genome sequencing and annotation.</title>
        <authorList>
            <consortium name="The Broad Institute Genomics Platform"/>
            <consortium name="The Broad Institute Genome Sequencing Center for Infectious Disease"/>
            <person name="Wu L."/>
            <person name="Ma J."/>
        </authorList>
    </citation>
    <scope>NUCLEOTIDE SEQUENCE [LARGE SCALE GENOMIC DNA]</scope>
    <source>
        <strain evidence="2">CCUG 61696</strain>
    </source>
</reference>
<evidence type="ECO:0000313" key="1">
    <source>
        <dbReference type="EMBL" id="MFD1333931.1"/>
    </source>
</evidence>
<organism evidence="1 2">
    <name type="scientific">Methylopila musalis</name>
    <dbReference type="NCBI Taxonomy" id="1134781"/>
    <lineage>
        <taxon>Bacteria</taxon>
        <taxon>Pseudomonadati</taxon>
        <taxon>Pseudomonadota</taxon>
        <taxon>Alphaproteobacteria</taxon>
        <taxon>Hyphomicrobiales</taxon>
        <taxon>Methylopilaceae</taxon>
        <taxon>Methylopila</taxon>
    </lineage>
</organism>
<gene>
    <name evidence="1" type="ORF">ACFQ4O_18145</name>
</gene>
<keyword evidence="2" id="KW-1185">Reference proteome</keyword>
<name>A0ABW3ZCI8_9HYPH</name>
<dbReference type="RefSeq" id="WP_378777834.1">
    <property type="nucleotide sequence ID" value="NZ_JBHTMX010000432.1"/>
</dbReference>
<feature type="non-terminal residue" evidence="1">
    <location>
        <position position="208"/>
    </location>
</feature>